<evidence type="ECO:0000313" key="1">
    <source>
        <dbReference type="EnsemblMetazoa" id="Aqu2.1.25771_001"/>
    </source>
</evidence>
<dbReference type="PANTHER" id="PTHR14663">
    <property type="entry name" value="METHYLTRANSFERASE NSUN7-RELATED"/>
    <property type="match status" value="1"/>
</dbReference>
<dbReference type="Gene3D" id="3.40.50.150">
    <property type="entry name" value="Vaccinia Virus protein VP39"/>
    <property type="match status" value="1"/>
</dbReference>
<sequence>MATSSRYDELRPALHINVDVPTPSKKHYLDLSSLSVNFPSKGGCPQRFRRYDDIHKMLSALKRGVNPSLIFNDQLKKVIVLQESLEILFYEPIMNDILIESSFFSRYLQLRDQGLLVTVMLYDFQKHKFCQRPPNPSDTLPENMRFVAEALWGHRVKLGATLARMRIAEGAQSLAQLLPPVKQAHHMSVSGVPVYARMCCLPTSEEWTLAMSELHSAGISFVQEKSQLKSTPNSATFITKDLLAFSPDCRSILYNGTLRDGPISVVRPQDFTSYMSIEKLGSKMNTLSEYESDVIVTNCDNGTIPAHVSSLMKGKGKVIVLGATPANIRTIESNLAAISVKNVQLIPVPFPNVDPTDSMFSNAGLIICNVPSSLSSILNPIDYIMQEGDEYTAQLLKAEHIDMVALIQEQKTCLSHALKFPQAKYVAYFTRSSMAVENSDLVQGALSSHTAEAEGHPEIHQYEIDSTSGADDKGYLCLLKQLPRVQPAASDVIAEAILRGVLSADGINEYSIAQQEKKKKKPKKRIFSQHEGIPMTFAAQQKVVQKKYESFEKPKPFI</sequence>
<dbReference type="EnsemblMetazoa" id="XM_011407137.2">
    <property type="protein sequence ID" value="XP_011405439.2"/>
    <property type="gene ID" value="LOC100641089"/>
</dbReference>
<dbReference type="SUPFAM" id="SSF53335">
    <property type="entry name" value="S-adenosyl-L-methionine-dependent methyltransferases"/>
    <property type="match status" value="1"/>
</dbReference>
<dbReference type="InterPro" id="IPR029063">
    <property type="entry name" value="SAM-dependent_MTases_sf"/>
</dbReference>
<proteinExistence type="predicted"/>
<reference evidence="1" key="2">
    <citation type="submission" date="2017-05" db="UniProtKB">
        <authorList>
            <consortium name="EnsemblMetazoa"/>
        </authorList>
    </citation>
    <scope>IDENTIFICATION</scope>
</reference>
<gene>
    <name evidence="1" type="primary">100641089</name>
</gene>
<protein>
    <recommendedName>
        <fullName evidence="3">SAM-dependent MTase RsmB/NOP-type domain-containing protein</fullName>
    </recommendedName>
</protein>
<evidence type="ECO:0008006" key="3">
    <source>
        <dbReference type="Google" id="ProtNLM"/>
    </source>
</evidence>
<reference evidence="2" key="1">
    <citation type="journal article" date="2010" name="Nature">
        <title>The Amphimedon queenslandica genome and the evolution of animal complexity.</title>
        <authorList>
            <person name="Srivastava M."/>
            <person name="Simakov O."/>
            <person name="Chapman J."/>
            <person name="Fahey B."/>
            <person name="Gauthier M.E."/>
            <person name="Mitros T."/>
            <person name="Richards G.S."/>
            <person name="Conaco C."/>
            <person name="Dacre M."/>
            <person name="Hellsten U."/>
            <person name="Larroux C."/>
            <person name="Putnam N.H."/>
            <person name="Stanke M."/>
            <person name="Adamska M."/>
            <person name="Darling A."/>
            <person name="Degnan S.M."/>
            <person name="Oakley T.H."/>
            <person name="Plachetzki D.C."/>
            <person name="Zhai Y."/>
            <person name="Adamski M."/>
            <person name="Calcino A."/>
            <person name="Cummins S.F."/>
            <person name="Goodstein D.M."/>
            <person name="Harris C."/>
            <person name="Jackson D.J."/>
            <person name="Leys S.P."/>
            <person name="Shu S."/>
            <person name="Woodcroft B.J."/>
            <person name="Vervoort M."/>
            <person name="Kosik K.S."/>
            <person name="Manning G."/>
            <person name="Degnan B.M."/>
            <person name="Rokhsar D.S."/>
        </authorList>
    </citation>
    <scope>NUCLEOTIDE SEQUENCE [LARGE SCALE GENOMIC DNA]</scope>
</reference>
<dbReference type="InParanoid" id="A0A1X7UE53"/>
<dbReference type="InterPro" id="IPR042620">
    <property type="entry name" value="NSUN7"/>
</dbReference>
<dbReference type="STRING" id="400682.A0A1X7UE53"/>
<accession>A0A1X7UE53</accession>
<dbReference type="OrthoDB" id="6817893at2759"/>
<organism evidence="1">
    <name type="scientific">Amphimedon queenslandica</name>
    <name type="common">Sponge</name>
    <dbReference type="NCBI Taxonomy" id="400682"/>
    <lineage>
        <taxon>Eukaryota</taxon>
        <taxon>Metazoa</taxon>
        <taxon>Porifera</taxon>
        <taxon>Demospongiae</taxon>
        <taxon>Heteroscleromorpha</taxon>
        <taxon>Haplosclerida</taxon>
        <taxon>Niphatidae</taxon>
        <taxon>Amphimedon</taxon>
    </lineage>
</organism>
<dbReference type="Proteomes" id="UP000007879">
    <property type="component" value="Unassembled WGS sequence"/>
</dbReference>
<dbReference type="AlphaFoldDB" id="A0A1X7UE53"/>
<evidence type="ECO:0000313" key="2">
    <source>
        <dbReference type="Proteomes" id="UP000007879"/>
    </source>
</evidence>
<dbReference type="KEGG" id="aqu:100641089"/>
<keyword evidence="2" id="KW-1185">Reference proteome</keyword>
<name>A0A1X7UE53_AMPQE</name>
<dbReference type="EnsemblMetazoa" id="Aqu2.1.25771_001">
    <property type="protein sequence ID" value="Aqu2.1.25771_001"/>
    <property type="gene ID" value="Aqu2.1.25771"/>
</dbReference>
<dbReference type="PANTHER" id="PTHR14663:SF2">
    <property type="entry name" value="METHYLTRANSFERASE NSUN7-RELATED"/>
    <property type="match status" value="1"/>
</dbReference>